<dbReference type="RefSeq" id="XP_018264267.1">
    <property type="nucleotide sequence ID" value="XM_018405773.1"/>
</dbReference>
<dbReference type="EMBL" id="KI894029">
    <property type="protein sequence ID" value="OBR86425.1"/>
    <property type="molecule type" value="Genomic_DNA"/>
</dbReference>
<organism evidence="2">
    <name type="scientific">Kwoniella dejecticola CBS 10117</name>
    <dbReference type="NCBI Taxonomy" id="1296121"/>
    <lineage>
        <taxon>Eukaryota</taxon>
        <taxon>Fungi</taxon>
        <taxon>Dikarya</taxon>
        <taxon>Basidiomycota</taxon>
        <taxon>Agaricomycotina</taxon>
        <taxon>Tremellomycetes</taxon>
        <taxon>Tremellales</taxon>
        <taxon>Cryptococcaceae</taxon>
        <taxon>Kwoniella</taxon>
    </lineage>
</organism>
<proteinExistence type="predicted"/>
<dbReference type="KEGG" id="kdj:28966131"/>
<protein>
    <submittedName>
        <fullName evidence="2">Uncharacterized protein</fullName>
    </submittedName>
</protein>
<evidence type="ECO:0000256" key="1">
    <source>
        <dbReference type="SAM" id="MobiDB-lite"/>
    </source>
</evidence>
<dbReference type="EMBL" id="CP144532">
    <property type="protein sequence ID" value="WWC59855.1"/>
    <property type="molecule type" value="Genomic_DNA"/>
</dbReference>
<reference evidence="3" key="3">
    <citation type="submission" date="2024-02" db="EMBL/GenBank/DDBJ databases">
        <title>Comparative genomics of Cryptococcus and Kwoniella reveals pathogenesis evolution and contrasting modes of karyotype evolution via chromosome fusion or intercentromeric recombination.</title>
        <authorList>
            <person name="Coelho M.A."/>
            <person name="David-Palma M."/>
            <person name="Shea T."/>
            <person name="Bowers K."/>
            <person name="McGinley-Smith S."/>
            <person name="Mohammad A.W."/>
            <person name="Gnirke A."/>
            <person name="Yurkov A.M."/>
            <person name="Nowrousian M."/>
            <person name="Sun S."/>
            <person name="Cuomo C.A."/>
            <person name="Heitman J."/>
        </authorList>
    </citation>
    <scope>NUCLEOTIDE SEQUENCE</scope>
    <source>
        <strain evidence="3">CBS 10117</strain>
    </source>
</reference>
<evidence type="ECO:0000313" key="2">
    <source>
        <dbReference type="EMBL" id="OBR86425.1"/>
    </source>
</evidence>
<dbReference type="Proteomes" id="UP000078595">
    <property type="component" value="Chromosome 3"/>
</dbReference>
<feature type="region of interest" description="Disordered" evidence="1">
    <location>
        <begin position="49"/>
        <end position="74"/>
    </location>
</feature>
<evidence type="ECO:0000313" key="3">
    <source>
        <dbReference type="EMBL" id="WWC59855.1"/>
    </source>
</evidence>
<keyword evidence="4" id="KW-1185">Reference proteome</keyword>
<accession>A0A1A6A8P3</accession>
<dbReference type="AlphaFoldDB" id="A0A1A6A8P3"/>
<reference evidence="3" key="2">
    <citation type="submission" date="2013-07" db="EMBL/GenBank/DDBJ databases">
        <authorList>
            <consortium name="The Broad Institute Genome Sequencing Platform"/>
            <person name="Cuomo C."/>
            <person name="Litvintseva A."/>
            <person name="Chen Y."/>
            <person name="Heitman J."/>
            <person name="Sun S."/>
            <person name="Springer D."/>
            <person name="Dromer F."/>
            <person name="Young S.K."/>
            <person name="Zeng Q."/>
            <person name="Gargeya S."/>
            <person name="Fitzgerald M."/>
            <person name="Abouelleil A."/>
            <person name="Alvarado L."/>
            <person name="Berlin A.M."/>
            <person name="Chapman S.B."/>
            <person name="Dewar J."/>
            <person name="Goldberg J."/>
            <person name="Griggs A."/>
            <person name="Gujja S."/>
            <person name="Hansen M."/>
            <person name="Howarth C."/>
            <person name="Imamovic A."/>
            <person name="Larimer J."/>
            <person name="McCowan C."/>
            <person name="Murphy C."/>
            <person name="Pearson M."/>
            <person name="Priest M."/>
            <person name="Roberts A."/>
            <person name="Saif S."/>
            <person name="Shea T."/>
            <person name="Sykes S."/>
            <person name="Wortman J."/>
            <person name="Nusbaum C."/>
            <person name="Birren B."/>
        </authorList>
    </citation>
    <scope>NUCLEOTIDE SEQUENCE</scope>
    <source>
        <strain evidence="3">CBS 10117</strain>
    </source>
</reference>
<gene>
    <name evidence="2" type="ORF">I303_02432</name>
    <name evidence="3" type="ORF">I303_102417</name>
</gene>
<name>A0A1A6A8P3_9TREE</name>
<dbReference type="GeneID" id="28966131"/>
<dbReference type="VEuPathDB" id="FungiDB:I303_02432"/>
<evidence type="ECO:0000313" key="4">
    <source>
        <dbReference type="Proteomes" id="UP000078595"/>
    </source>
</evidence>
<reference evidence="2" key="1">
    <citation type="submission" date="2013-07" db="EMBL/GenBank/DDBJ databases">
        <title>The Genome Sequence of Cryptococcus dejecticola CBS10117.</title>
        <authorList>
            <consortium name="The Broad Institute Genome Sequencing Platform"/>
            <person name="Cuomo C."/>
            <person name="Litvintseva A."/>
            <person name="Chen Y."/>
            <person name="Heitman J."/>
            <person name="Sun S."/>
            <person name="Springer D."/>
            <person name="Dromer F."/>
            <person name="Young S.K."/>
            <person name="Zeng Q."/>
            <person name="Gargeya S."/>
            <person name="Fitzgerald M."/>
            <person name="Abouelleil A."/>
            <person name="Alvarado L."/>
            <person name="Berlin A.M."/>
            <person name="Chapman S.B."/>
            <person name="Dewar J."/>
            <person name="Goldberg J."/>
            <person name="Griggs A."/>
            <person name="Gujja S."/>
            <person name="Hansen M."/>
            <person name="Howarth C."/>
            <person name="Imamovic A."/>
            <person name="Larimer J."/>
            <person name="McCowan C."/>
            <person name="Murphy C."/>
            <person name="Pearson M."/>
            <person name="Priest M."/>
            <person name="Roberts A."/>
            <person name="Saif S."/>
            <person name="Shea T."/>
            <person name="Sykes S."/>
            <person name="Wortman J."/>
            <person name="Nusbaum C."/>
            <person name="Birren B."/>
        </authorList>
    </citation>
    <scope>NUCLEOTIDE SEQUENCE [LARGE SCALE GENOMIC DNA]</scope>
    <source>
        <strain evidence="2">CBS 10117</strain>
    </source>
</reference>
<sequence length="118" mass="12754">MDTNSTLAAYSKISEDIASLAAHYQNPEETVNVTRYLKALRDQITARLNNPASGSLSGINTNQPGVGSESGQFVNTQRIDRIGRDCQEWFSDPNSPSNRSISINGSEITVMRSGAPGH</sequence>